<organism evidence="2 3">
    <name type="scientific">Thalassotalea piscium</name>
    <dbReference type="NCBI Taxonomy" id="1230533"/>
    <lineage>
        <taxon>Bacteria</taxon>
        <taxon>Pseudomonadati</taxon>
        <taxon>Pseudomonadota</taxon>
        <taxon>Gammaproteobacteria</taxon>
        <taxon>Alteromonadales</taxon>
        <taxon>Colwelliaceae</taxon>
        <taxon>Thalassotalea</taxon>
    </lineage>
</organism>
<dbReference type="Pfam" id="PF02082">
    <property type="entry name" value="Rrf2"/>
    <property type="match status" value="1"/>
</dbReference>
<reference evidence="2 3" key="1">
    <citation type="submission" date="2020-08" db="EMBL/GenBank/DDBJ databases">
        <title>Genomic Encyclopedia of Type Strains, Phase IV (KMG-IV): sequencing the most valuable type-strain genomes for metagenomic binning, comparative biology and taxonomic classification.</title>
        <authorList>
            <person name="Goeker M."/>
        </authorList>
    </citation>
    <scope>NUCLEOTIDE SEQUENCE [LARGE SCALE GENOMIC DNA]</scope>
    <source>
        <strain evidence="2 3">DSM 26287</strain>
    </source>
</reference>
<dbReference type="InterPro" id="IPR036390">
    <property type="entry name" value="WH_DNA-bd_sf"/>
</dbReference>
<proteinExistence type="predicted"/>
<dbReference type="NCBIfam" id="TIGR00738">
    <property type="entry name" value="rrf2_super"/>
    <property type="match status" value="1"/>
</dbReference>
<evidence type="ECO:0000313" key="3">
    <source>
        <dbReference type="Proteomes" id="UP000537141"/>
    </source>
</evidence>
<gene>
    <name evidence="2" type="ORF">HNQ55_000191</name>
</gene>
<dbReference type="EMBL" id="JACHHU010000001">
    <property type="protein sequence ID" value="MBB6541717.1"/>
    <property type="molecule type" value="Genomic_DNA"/>
</dbReference>
<dbReference type="InterPro" id="IPR036388">
    <property type="entry name" value="WH-like_DNA-bd_sf"/>
</dbReference>
<dbReference type="InterPro" id="IPR000944">
    <property type="entry name" value="Tscrpt_reg_Rrf2"/>
</dbReference>
<protein>
    <submittedName>
        <fullName evidence="2">Rrf2 family nitric oxide-sensitive transcriptional repressor</fullName>
    </submittedName>
</protein>
<comment type="caution">
    <text evidence="2">The sequence shown here is derived from an EMBL/GenBank/DDBJ whole genome shotgun (WGS) entry which is preliminary data.</text>
</comment>
<dbReference type="PANTHER" id="PTHR33221">
    <property type="entry name" value="WINGED HELIX-TURN-HELIX TRANSCRIPTIONAL REGULATOR, RRF2 FAMILY"/>
    <property type="match status" value="1"/>
</dbReference>
<accession>A0A7X0NE25</accession>
<dbReference type="AlphaFoldDB" id="A0A7X0NE25"/>
<evidence type="ECO:0000256" key="1">
    <source>
        <dbReference type="ARBA" id="ARBA00023125"/>
    </source>
</evidence>
<sequence>MQLTRHTDYGIRILMYLALLPANERASIDAISEIYNISRNNVNKIVHQLGKAKVIETRRGKGGGFYLSKAPKHINIGDIVMLLESTLEVVDCQKQQCLVLPSCKFKQILNSATNAFLEVLKEYTLADLVKDSKSDLTTILKISV</sequence>
<dbReference type="GO" id="GO:0003677">
    <property type="term" value="F:DNA binding"/>
    <property type="evidence" value="ECO:0007669"/>
    <property type="project" value="UniProtKB-KW"/>
</dbReference>
<name>A0A7X0NE25_9GAMM</name>
<dbReference type="GO" id="GO:0005829">
    <property type="term" value="C:cytosol"/>
    <property type="evidence" value="ECO:0007669"/>
    <property type="project" value="TreeGrafter"/>
</dbReference>
<dbReference type="Proteomes" id="UP000537141">
    <property type="component" value="Unassembled WGS sequence"/>
</dbReference>
<dbReference type="RefSeq" id="WP_184421223.1">
    <property type="nucleotide sequence ID" value="NZ_AP027362.1"/>
</dbReference>
<dbReference type="SUPFAM" id="SSF46785">
    <property type="entry name" value="Winged helix' DNA-binding domain"/>
    <property type="match status" value="1"/>
</dbReference>
<keyword evidence="1" id="KW-0238">DNA-binding</keyword>
<dbReference type="PANTHER" id="PTHR33221:SF4">
    <property type="entry name" value="HTH-TYPE TRANSCRIPTIONAL REPRESSOR NSRR"/>
    <property type="match status" value="1"/>
</dbReference>
<dbReference type="GO" id="GO:0003700">
    <property type="term" value="F:DNA-binding transcription factor activity"/>
    <property type="evidence" value="ECO:0007669"/>
    <property type="project" value="TreeGrafter"/>
</dbReference>
<dbReference type="PROSITE" id="PS51197">
    <property type="entry name" value="HTH_RRF2_2"/>
    <property type="match status" value="1"/>
</dbReference>
<evidence type="ECO:0000313" key="2">
    <source>
        <dbReference type="EMBL" id="MBB6541717.1"/>
    </source>
</evidence>
<keyword evidence="3" id="KW-1185">Reference proteome</keyword>
<dbReference type="Gene3D" id="1.10.10.10">
    <property type="entry name" value="Winged helix-like DNA-binding domain superfamily/Winged helix DNA-binding domain"/>
    <property type="match status" value="1"/>
</dbReference>